<name>A0AC35TWF1_9BILA</name>
<dbReference type="WBParaSite" id="RSKR_0000505300.1">
    <property type="protein sequence ID" value="RSKR_0000505300.1"/>
    <property type="gene ID" value="RSKR_0000505300"/>
</dbReference>
<evidence type="ECO:0000313" key="1">
    <source>
        <dbReference type="Proteomes" id="UP000095286"/>
    </source>
</evidence>
<evidence type="ECO:0000313" key="2">
    <source>
        <dbReference type="WBParaSite" id="RSKR_0000505300.1"/>
    </source>
</evidence>
<proteinExistence type="predicted"/>
<protein>
    <submittedName>
        <fullName evidence="2">DB domain-containing protein</fullName>
    </submittedName>
</protein>
<dbReference type="Proteomes" id="UP000095286">
    <property type="component" value="Unplaced"/>
</dbReference>
<accession>A0AC35TWF1</accession>
<reference evidence="2" key="1">
    <citation type="submission" date="2016-11" db="UniProtKB">
        <authorList>
            <consortium name="WormBaseParasite"/>
        </authorList>
    </citation>
    <scope>IDENTIFICATION</scope>
    <source>
        <strain evidence="2">KR3021</strain>
    </source>
</reference>
<sequence length="477" mass="54070">MMMFGVILMLANIWVVQTRIQSCNLGKKLFSIETGRPLCARMIDHSCVEACVWTDNCNSTVHYKAFFGRRTYISGIILTDKQFNIHCCASFATMTELSTKREANCKWSKWQLTTNEFPSARLDPVMDDHQYMRNMEMSNIKENPGQIAIRFEICRFAEYINKCNLEELNEEDKKIYTLLKLRLTKFKLAADNKTQEVTSTLATLTEKDLKGMDLRVKDAKPVIKAMSHRLISADINMDEGDGNFVPVFDTGITPDTKNTFKSMIAKELKPIGTFGKFTKYQEPPPSLQISPFPMTNHNFPLRPEARLEKLRQVSAFKYGLSKNNLIKVAMQQVEPSTVTLETPMPFTASYTKLQTPAPANKLDELRECCHNSAPRCTHICQSNFSQQIITSSLGSGSCSAMELGAILQCYPHFYDTSPVVKCCAEPHSSLFSLLNPNGILPPKCQELCSSNFRLSYDHFSCVDHIKVIVKCYEKAVR</sequence>
<organism evidence="1 2">
    <name type="scientific">Rhabditophanes sp. KR3021</name>
    <dbReference type="NCBI Taxonomy" id="114890"/>
    <lineage>
        <taxon>Eukaryota</taxon>
        <taxon>Metazoa</taxon>
        <taxon>Ecdysozoa</taxon>
        <taxon>Nematoda</taxon>
        <taxon>Chromadorea</taxon>
        <taxon>Rhabditida</taxon>
        <taxon>Tylenchina</taxon>
        <taxon>Panagrolaimomorpha</taxon>
        <taxon>Strongyloidoidea</taxon>
        <taxon>Alloionematidae</taxon>
        <taxon>Rhabditophanes</taxon>
    </lineage>
</organism>